<dbReference type="EMBL" id="JBGFUD010004133">
    <property type="protein sequence ID" value="MFH4979388.1"/>
    <property type="molecule type" value="Genomic_DNA"/>
</dbReference>
<feature type="compositionally biased region" description="Basic and acidic residues" evidence="1">
    <location>
        <begin position="198"/>
        <end position="218"/>
    </location>
</feature>
<evidence type="ECO:0000256" key="1">
    <source>
        <dbReference type="SAM" id="MobiDB-lite"/>
    </source>
</evidence>
<evidence type="ECO:0000313" key="3">
    <source>
        <dbReference type="Proteomes" id="UP001608902"/>
    </source>
</evidence>
<organism evidence="2 3">
    <name type="scientific">Gnathostoma spinigerum</name>
    <dbReference type="NCBI Taxonomy" id="75299"/>
    <lineage>
        <taxon>Eukaryota</taxon>
        <taxon>Metazoa</taxon>
        <taxon>Ecdysozoa</taxon>
        <taxon>Nematoda</taxon>
        <taxon>Chromadorea</taxon>
        <taxon>Rhabditida</taxon>
        <taxon>Spirurina</taxon>
        <taxon>Gnathostomatomorpha</taxon>
        <taxon>Gnathostomatoidea</taxon>
        <taxon>Gnathostomatidae</taxon>
        <taxon>Gnathostoma</taxon>
    </lineage>
</organism>
<feature type="compositionally biased region" description="Low complexity" evidence="1">
    <location>
        <begin position="9"/>
        <end position="20"/>
    </location>
</feature>
<evidence type="ECO:0000313" key="2">
    <source>
        <dbReference type="EMBL" id="MFH4979388.1"/>
    </source>
</evidence>
<proteinExistence type="predicted"/>
<reference evidence="2 3" key="1">
    <citation type="submission" date="2024-08" db="EMBL/GenBank/DDBJ databases">
        <title>Gnathostoma spinigerum genome.</title>
        <authorList>
            <person name="Gonzalez-Bertolin B."/>
            <person name="Monzon S."/>
            <person name="Zaballos A."/>
            <person name="Jimenez P."/>
            <person name="Dekumyoy P."/>
            <person name="Varona S."/>
            <person name="Cuesta I."/>
            <person name="Sumanam S."/>
            <person name="Adisakwattana P."/>
            <person name="Gasser R.B."/>
            <person name="Hernandez-Gonzalez A."/>
            <person name="Young N.D."/>
            <person name="Perteguer M.J."/>
        </authorList>
    </citation>
    <scope>NUCLEOTIDE SEQUENCE [LARGE SCALE GENOMIC DNA]</scope>
    <source>
        <strain evidence="2">AL3</strain>
        <tissue evidence="2">Liver</tissue>
    </source>
</reference>
<name>A0ABD6EHE4_9BILA</name>
<dbReference type="Proteomes" id="UP001608902">
    <property type="component" value="Unassembled WGS sequence"/>
</dbReference>
<dbReference type="AlphaFoldDB" id="A0ABD6EHE4"/>
<feature type="region of interest" description="Disordered" evidence="1">
    <location>
        <begin position="1"/>
        <end position="20"/>
    </location>
</feature>
<sequence>MSMRSSRVPGGPMRPGFRPMFPMGRKEAPYPLGPRFPPHMRGRIPPPALSPPQKFGFFNQTLPSISAGHINSEKRAYLGLKPPSVLREDGGRDGQGSTGLLPVPGANGIMRSLINPDGGSSNAAIRVPVSSAPIMNGPPNLPINGDGVIRQGQGDLRLNNMNSLQMGAAVNGPPGSRLESQRVEDVKGPFNGPMNCVPRKESSEKDQSPRSDVSSKNEMFAKEMWKKLDSITDADRLSRLQTELMNLVQQAVADEERIKKKGH</sequence>
<keyword evidence="3" id="KW-1185">Reference proteome</keyword>
<feature type="region of interest" description="Disordered" evidence="1">
    <location>
        <begin position="185"/>
        <end position="218"/>
    </location>
</feature>
<accession>A0ABD6EHE4</accession>
<gene>
    <name evidence="2" type="ORF">AB6A40_006097</name>
</gene>
<protein>
    <submittedName>
        <fullName evidence="2">Uncharacterized protein</fullName>
    </submittedName>
</protein>
<comment type="caution">
    <text evidence="2">The sequence shown here is derived from an EMBL/GenBank/DDBJ whole genome shotgun (WGS) entry which is preliminary data.</text>
</comment>